<name>A0A8H6J3Z3_9PEZI</name>
<protein>
    <submittedName>
        <fullName evidence="2">Uncharacterized protein</fullName>
    </submittedName>
</protein>
<evidence type="ECO:0000313" key="2">
    <source>
        <dbReference type="EMBL" id="KAF6806099.1"/>
    </source>
</evidence>
<accession>A0A8H6J3Z3</accession>
<organism evidence="2 3">
    <name type="scientific">Colletotrichum musicola</name>
    <dbReference type="NCBI Taxonomy" id="2175873"/>
    <lineage>
        <taxon>Eukaryota</taxon>
        <taxon>Fungi</taxon>
        <taxon>Dikarya</taxon>
        <taxon>Ascomycota</taxon>
        <taxon>Pezizomycotina</taxon>
        <taxon>Sordariomycetes</taxon>
        <taxon>Hypocreomycetidae</taxon>
        <taxon>Glomerellales</taxon>
        <taxon>Glomerellaceae</taxon>
        <taxon>Colletotrichum</taxon>
        <taxon>Colletotrichum orchidearum species complex</taxon>
    </lineage>
</organism>
<reference evidence="2" key="1">
    <citation type="journal article" date="2020" name="Phytopathology">
        <title>Genome Sequence Resources of Colletotrichum truncatum, C. plurivorum, C. musicola, and C. sojae: Four Species Pathogenic to Soybean (Glycine max).</title>
        <authorList>
            <person name="Rogerio F."/>
            <person name="Boufleur T.R."/>
            <person name="Ciampi-Guillardi M."/>
            <person name="Sukno S.A."/>
            <person name="Thon M.R."/>
            <person name="Massola Junior N.S."/>
            <person name="Baroncelli R."/>
        </authorList>
    </citation>
    <scope>NUCLEOTIDE SEQUENCE</scope>
    <source>
        <strain evidence="2">LFN0074</strain>
    </source>
</reference>
<feature type="region of interest" description="Disordered" evidence="1">
    <location>
        <begin position="1"/>
        <end position="69"/>
    </location>
</feature>
<evidence type="ECO:0000313" key="3">
    <source>
        <dbReference type="Proteomes" id="UP000639643"/>
    </source>
</evidence>
<dbReference type="AlphaFoldDB" id="A0A8H6J3Z3"/>
<proteinExistence type="predicted"/>
<keyword evidence="3" id="KW-1185">Reference proteome</keyword>
<evidence type="ECO:0000256" key="1">
    <source>
        <dbReference type="SAM" id="MobiDB-lite"/>
    </source>
</evidence>
<dbReference type="EMBL" id="WIGM01001042">
    <property type="protein sequence ID" value="KAF6806099.1"/>
    <property type="molecule type" value="Genomic_DNA"/>
</dbReference>
<gene>
    <name evidence="2" type="ORF">CMUS01_14454</name>
</gene>
<dbReference type="Proteomes" id="UP000639643">
    <property type="component" value="Unassembled WGS sequence"/>
</dbReference>
<comment type="caution">
    <text evidence="2">The sequence shown here is derived from an EMBL/GenBank/DDBJ whole genome shotgun (WGS) entry which is preliminary data.</text>
</comment>
<sequence length="82" mass="8916">MTCQLSSSVANDTYLKRSSRTREGGVDPAGFEITATSSLRLFRDRQQGPTRVAGDTTRRASQGSSAPLPRLLHKNTYCGILT</sequence>
<feature type="compositionally biased region" description="Polar residues" evidence="1">
    <location>
        <begin position="1"/>
        <end position="11"/>
    </location>
</feature>